<dbReference type="PANTHER" id="PTHR21174:SF0">
    <property type="entry name" value="HD PHOSPHOHYDROLASE FAMILY PROTEIN-RELATED"/>
    <property type="match status" value="1"/>
</dbReference>
<evidence type="ECO:0008006" key="5">
    <source>
        <dbReference type="Google" id="ProtNLM"/>
    </source>
</evidence>
<accession>A0A2U9TD43</accession>
<proteinExistence type="predicted"/>
<dbReference type="InterPro" id="IPR009218">
    <property type="entry name" value="HD_phosphohydro"/>
</dbReference>
<reference evidence="2 4" key="2">
    <citation type="submission" date="2019-10" db="EMBL/GenBank/DDBJ databases">
        <title>Lysobacter alkalisoli sp. nov., isolated from saline-alkaline soil.</title>
        <authorList>
            <person name="Sun J.-Q."/>
        </authorList>
    </citation>
    <scope>NUCLEOTIDE SEQUENCE [LARGE SCALE GENOMIC DNA]</scope>
    <source>
        <strain evidence="2 4">KCTC 42381</strain>
    </source>
</reference>
<dbReference type="KEGG" id="lmb:C9I47_1800"/>
<dbReference type="SUPFAM" id="SSF109604">
    <property type="entry name" value="HD-domain/PDEase-like"/>
    <property type="match status" value="1"/>
</dbReference>
<name>A0A2U9TD43_9GAMM</name>
<dbReference type="PIRSF" id="PIRSF035170">
    <property type="entry name" value="HD_phosphohydro"/>
    <property type="match status" value="1"/>
</dbReference>
<organism evidence="1 3">
    <name type="scientific">Marilutibacter maris</name>
    <dbReference type="NCBI Taxonomy" id="1605891"/>
    <lineage>
        <taxon>Bacteria</taxon>
        <taxon>Pseudomonadati</taxon>
        <taxon>Pseudomonadota</taxon>
        <taxon>Gammaproteobacteria</taxon>
        <taxon>Lysobacterales</taxon>
        <taxon>Lysobacteraceae</taxon>
        <taxon>Marilutibacter</taxon>
    </lineage>
</organism>
<dbReference type="Gene3D" id="1.10.3210.10">
    <property type="entry name" value="Hypothetical protein af1432"/>
    <property type="match status" value="1"/>
</dbReference>
<gene>
    <name evidence="1" type="ORF">C9I47_1800</name>
    <name evidence="2" type="ORF">FKV24_003720</name>
</gene>
<evidence type="ECO:0000313" key="1">
    <source>
        <dbReference type="EMBL" id="AWV07489.1"/>
    </source>
</evidence>
<dbReference type="EMBL" id="VICD02000049">
    <property type="protein sequence ID" value="KAB8198149.1"/>
    <property type="molecule type" value="Genomic_DNA"/>
</dbReference>
<evidence type="ECO:0000313" key="3">
    <source>
        <dbReference type="Proteomes" id="UP000249447"/>
    </source>
</evidence>
<evidence type="ECO:0000313" key="4">
    <source>
        <dbReference type="Proteomes" id="UP000320431"/>
    </source>
</evidence>
<dbReference type="PANTHER" id="PTHR21174">
    <property type="match status" value="1"/>
</dbReference>
<dbReference type="Proteomes" id="UP000249447">
    <property type="component" value="Chromosome"/>
</dbReference>
<sequence>MSSLQLPPAQRARLEAAYAEPPRAYHHFGHVQEVLGHCREVAAGPGWRQPREVELAVLYHDAIYVPGRSDNESRSAAFAVEEIGRWLPDAGIDADRVAALIELTARHGQFVASDFDSDPAPDDVRHFLDCDMAILGADPARFDAYDRGIASEYRGRVPAWLFRLNRRRFVKALLQRERIYLSEFFHQRLEARARANLRRLITHKR</sequence>
<reference evidence="1 3" key="1">
    <citation type="submission" date="2018-05" db="EMBL/GenBank/DDBJ databases">
        <title>The complete genome of Lysobacter maris HZ9B, a marine bacterium antagonistic against terrestrial plant pathogens.</title>
        <authorList>
            <person name="Zhang X.-Q."/>
        </authorList>
    </citation>
    <scope>NUCLEOTIDE SEQUENCE [LARGE SCALE GENOMIC DNA]</scope>
    <source>
        <strain evidence="1 3">HZ9B</strain>
    </source>
</reference>
<dbReference type="EMBL" id="CP029843">
    <property type="protein sequence ID" value="AWV07489.1"/>
    <property type="molecule type" value="Genomic_DNA"/>
</dbReference>
<dbReference type="AlphaFoldDB" id="A0A2U9TD43"/>
<protein>
    <recommendedName>
        <fullName evidence="5">Metal-dependent HD superfamily phosphohydrolase</fullName>
    </recommendedName>
</protein>
<evidence type="ECO:0000313" key="2">
    <source>
        <dbReference type="EMBL" id="KAB8198149.1"/>
    </source>
</evidence>
<dbReference type="Proteomes" id="UP000320431">
    <property type="component" value="Unassembled WGS sequence"/>
</dbReference>
<keyword evidence="3" id="KW-1185">Reference proteome</keyword>
<dbReference type="OrthoDB" id="9808993at2"/>
<dbReference type="RefSeq" id="WP_111266586.1">
    <property type="nucleotide sequence ID" value="NZ_CP029843.1"/>
</dbReference>